<proteinExistence type="predicted"/>
<dbReference type="OrthoDB" id="2168541at2"/>
<dbReference type="Proteomes" id="UP000076490">
    <property type="component" value="Unassembled WGS sequence"/>
</dbReference>
<dbReference type="EMBL" id="LQNT01000011">
    <property type="protein sequence ID" value="KZE37526.1"/>
    <property type="molecule type" value="Genomic_DNA"/>
</dbReference>
<sequence length="112" mass="12053">MKKTVMTIALSSALIAGAGIGATSMFQTDEAAAAVKTAGDAISQYPEINKIESIIDTNGLTPEIVVDNYGKRILLFMDTSGQPIYKTIFIKRTNMLKVIDLDGGQLYHGSIR</sequence>
<keyword evidence="1" id="KW-0732">Signal</keyword>
<comment type="caution">
    <text evidence="2">The sequence shown here is derived from an EMBL/GenBank/DDBJ whole genome shotgun (WGS) entry which is preliminary data.</text>
</comment>
<protein>
    <recommendedName>
        <fullName evidence="4">PepSY domain-containing protein</fullName>
    </recommendedName>
</protein>
<reference evidence="2 3" key="1">
    <citation type="submission" date="2016-01" db="EMBL/GenBank/DDBJ databases">
        <title>Whole genome sequencing of Bhargavaea cecembensis T14.</title>
        <authorList>
            <person name="Hong K.W."/>
        </authorList>
    </citation>
    <scope>NUCLEOTIDE SEQUENCE [LARGE SCALE GENOMIC DNA]</scope>
    <source>
        <strain evidence="2 3">T14</strain>
    </source>
</reference>
<name>A0A163EYP7_9BACL</name>
<accession>A0A163EYP7</accession>
<evidence type="ECO:0000313" key="2">
    <source>
        <dbReference type="EMBL" id="KZE37526.1"/>
    </source>
</evidence>
<gene>
    <name evidence="2" type="ORF">AV656_13285</name>
</gene>
<evidence type="ECO:0000256" key="1">
    <source>
        <dbReference type="SAM" id="SignalP"/>
    </source>
</evidence>
<organism evidence="2 3">
    <name type="scientific">Bhargavaea cecembensis</name>
    <dbReference type="NCBI Taxonomy" id="394098"/>
    <lineage>
        <taxon>Bacteria</taxon>
        <taxon>Bacillati</taxon>
        <taxon>Bacillota</taxon>
        <taxon>Bacilli</taxon>
        <taxon>Bacillales</taxon>
        <taxon>Caryophanaceae</taxon>
        <taxon>Bhargavaea</taxon>
    </lineage>
</organism>
<dbReference type="AlphaFoldDB" id="A0A163EYP7"/>
<evidence type="ECO:0000313" key="3">
    <source>
        <dbReference type="Proteomes" id="UP000076490"/>
    </source>
</evidence>
<feature type="signal peptide" evidence="1">
    <location>
        <begin position="1"/>
        <end position="18"/>
    </location>
</feature>
<feature type="chain" id="PRO_5038420630" description="PepSY domain-containing protein" evidence="1">
    <location>
        <begin position="19"/>
        <end position="112"/>
    </location>
</feature>
<evidence type="ECO:0008006" key="4">
    <source>
        <dbReference type="Google" id="ProtNLM"/>
    </source>
</evidence>
<dbReference type="RefSeq" id="WP_063182853.1">
    <property type="nucleotide sequence ID" value="NZ_LQNT01000011.1"/>
</dbReference>